<keyword evidence="5" id="KW-0012">Acyltransferase</keyword>
<dbReference type="GO" id="GO:0006084">
    <property type="term" value="P:acetyl-CoA metabolic process"/>
    <property type="evidence" value="ECO:0007669"/>
    <property type="project" value="InterPro"/>
</dbReference>
<evidence type="ECO:0000313" key="5">
    <source>
        <dbReference type="EMBL" id="RZB46146.1"/>
    </source>
</evidence>
<accession>A0A445FBF0</accession>
<dbReference type="EMBL" id="QZWG01000019">
    <property type="protein sequence ID" value="RZB46146.1"/>
    <property type="molecule type" value="Genomic_DNA"/>
</dbReference>
<feature type="domain" description="Hydroxymethylglutaryl-coenzyme A synthase C-terminal" evidence="4">
    <location>
        <begin position="385"/>
        <end position="413"/>
    </location>
</feature>
<reference evidence="5 6" key="1">
    <citation type="submission" date="2018-09" db="EMBL/GenBank/DDBJ databases">
        <title>A high-quality reference genome of wild soybean provides a powerful tool to mine soybean genomes.</title>
        <authorList>
            <person name="Xie M."/>
            <person name="Chung C.Y.L."/>
            <person name="Li M.-W."/>
            <person name="Wong F.-L."/>
            <person name="Chan T.-F."/>
            <person name="Lam H.-M."/>
        </authorList>
    </citation>
    <scope>NUCLEOTIDE SEQUENCE [LARGE SCALE GENOMIC DNA]</scope>
    <source>
        <strain evidence="6">cv. W05</strain>
        <tissue evidence="5">Hypocotyl of etiolated seedlings</tissue>
    </source>
</reference>
<comment type="similarity">
    <text evidence="1">Belongs to the thiolase-like superfamily. HMG-CoA synthase family.</text>
</comment>
<dbReference type="GO" id="GO:0010142">
    <property type="term" value="P:farnesyl diphosphate biosynthetic process, mevalonate pathway"/>
    <property type="evidence" value="ECO:0007669"/>
    <property type="project" value="InterPro"/>
</dbReference>
<dbReference type="PANTHER" id="PTHR11439:SF524">
    <property type="entry name" value="RNA-DIRECTED DNA POLYMERASE, PROTEIN KINASE RLK-PELLE-DLSV FAMILY"/>
    <property type="match status" value="1"/>
</dbReference>
<dbReference type="InterPro" id="IPR013528">
    <property type="entry name" value="HMG_CoA_synth_N"/>
</dbReference>
<dbReference type="InterPro" id="IPR016039">
    <property type="entry name" value="Thiolase-like"/>
</dbReference>
<evidence type="ECO:0000256" key="2">
    <source>
        <dbReference type="SAM" id="MobiDB-lite"/>
    </source>
</evidence>
<proteinExistence type="inferred from homology"/>
<keyword evidence="6" id="KW-1185">Reference proteome</keyword>
<dbReference type="InterPro" id="IPR013746">
    <property type="entry name" value="HMG_CoA_synt_C_dom"/>
</dbReference>
<feature type="domain" description="Hydroxymethylglutaryl-coenzyme A synthase N-terminal" evidence="3">
    <location>
        <begin position="350"/>
        <end position="384"/>
    </location>
</feature>
<protein>
    <submittedName>
        <fullName evidence="5">Putative mitochondrial protein</fullName>
        <ecNumber evidence="5">2.3.3.10</ecNumber>
    </submittedName>
</protein>
<organism evidence="5 6">
    <name type="scientific">Glycine soja</name>
    <name type="common">Wild soybean</name>
    <dbReference type="NCBI Taxonomy" id="3848"/>
    <lineage>
        <taxon>Eukaryota</taxon>
        <taxon>Viridiplantae</taxon>
        <taxon>Streptophyta</taxon>
        <taxon>Embryophyta</taxon>
        <taxon>Tracheophyta</taxon>
        <taxon>Spermatophyta</taxon>
        <taxon>Magnoliopsida</taxon>
        <taxon>eudicotyledons</taxon>
        <taxon>Gunneridae</taxon>
        <taxon>Pentapetalae</taxon>
        <taxon>rosids</taxon>
        <taxon>fabids</taxon>
        <taxon>Fabales</taxon>
        <taxon>Fabaceae</taxon>
        <taxon>Papilionoideae</taxon>
        <taxon>50 kb inversion clade</taxon>
        <taxon>NPAAA clade</taxon>
        <taxon>indigoferoid/millettioid clade</taxon>
        <taxon>Phaseoleae</taxon>
        <taxon>Glycine</taxon>
        <taxon>Glycine subgen. Soja</taxon>
    </lineage>
</organism>
<dbReference type="GO" id="GO:0004421">
    <property type="term" value="F:hydroxymethylglutaryl-CoA synthase activity"/>
    <property type="evidence" value="ECO:0007669"/>
    <property type="project" value="UniProtKB-EC"/>
</dbReference>
<feature type="region of interest" description="Disordered" evidence="2">
    <location>
        <begin position="225"/>
        <end position="247"/>
    </location>
</feature>
<name>A0A445FBF0_GLYSO</name>
<dbReference type="Pfam" id="PF08540">
    <property type="entry name" value="HMG_CoA_synt_C"/>
    <property type="match status" value="1"/>
</dbReference>
<sequence length="426" mass="47712">MMDLGPLNYFLGVSTTRHSGGLFLHQSKYAEDIISRAKMVNCKPALTPMDTKSKLSATSGEKFDDPTLYHSLVDALQYLTFTRPDISYAVQQICLYMHDPRTSHFATLKHIIRYIQGRKEFGLHLSPSTITNLSTYSDADWGDCPDTRRSTSGYCVYLGDNLISWSSKRQETLSRSSAEVEYRGVANAIAESYWLRNLLLELHCPISKATVVYCDNSPTSTFRAFSDAEEDEEDDEEEDQDQDNISVDEYDDVSGEASDEADMFARHGGFKWQRVNKLCNEVREFGADLIEVDELASVYDLIGADLIDDIYQSCSIGLALPVYSTFKAIENNDPYEQQRCLLYWAGLQKLALLNLEGCQVYAKGPARPTGGAAAVAMLIGPDAPISFESKLRGSHMAHAYDFYKPNLASEYPIRCSASLHFLARMP</sequence>
<dbReference type="AlphaFoldDB" id="A0A445FBF0"/>
<keyword evidence="5" id="KW-0808">Transferase</keyword>
<dbReference type="CDD" id="cd09272">
    <property type="entry name" value="RNase_HI_RT_Ty1"/>
    <property type="match status" value="1"/>
</dbReference>
<evidence type="ECO:0000259" key="3">
    <source>
        <dbReference type="Pfam" id="PF01154"/>
    </source>
</evidence>
<dbReference type="PANTHER" id="PTHR11439">
    <property type="entry name" value="GAG-POL-RELATED RETROTRANSPOSON"/>
    <property type="match status" value="1"/>
</dbReference>
<dbReference type="Proteomes" id="UP000289340">
    <property type="component" value="Chromosome 19"/>
</dbReference>
<evidence type="ECO:0000259" key="4">
    <source>
        <dbReference type="Pfam" id="PF08540"/>
    </source>
</evidence>
<gene>
    <name evidence="5" type="ORF">D0Y65_050247</name>
</gene>
<dbReference type="Gene3D" id="3.40.47.10">
    <property type="match status" value="1"/>
</dbReference>
<dbReference type="Pfam" id="PF01154">
    <property type="entry name" value="HMG_CoA_synt_N"/>
    <property type="match status" value="1"/>
</dbReference>
<feature type="compositionally biased region" description="Acidic residues" evidence="2">
    <location>
        <begin position="227"/>
        <end position="247"/>
    </location>
</feature>
<comment type="caution">
    <text evidence="5">The sequence shown here is derived from an EMBL/GenBank/DDBJ whole genome shotgun (WGS) entry which is preliminary data.</text>
</comment>
<dbReference type="EC" id="2.3.3.10" evidence="5"/>
<evidence type="ECO:0000313" key="6">
    <source>
        <dbReference type="Proteomes" id="UP000289340"/>
    </source>
</evidence>
<evidence type="ECO:0000256" key="1">
    <source>
        <dbReference type="ARBA" id="ARBA00007061"/>
    </source>
</evidence>